<proteinExistence type="inferred from homology"/>
<evidence type="ECO:0000313" key="8">
    <source>
        <dbReference type="EMBL" id="KWV58262.1"/>
    </source>
</evidence>
<evidence type="ECO:0000256" key="3">
    <source>
        <dbReference type="ARBA" id="ARBA00022475"/>
    </source>
</evidence>
<dbReference type="Proteomes" id="UP000057737">
    <property type="component" value="Unassembled WGS sequence"/>
</dbReference>
<feature type="transmembrane region" description="Helical" evidence="7">
    <location>
        <begin position="82"/>
        <end position="106"/>
    </location>
</feature>
<comment type="caution">
    <text evidence="8">The sequence shown here is derived from an EMBL/GenBank/DDBJ whole genome shotgun (WGS) entry which is preliminary data.</text>
</comment>
<dbReference type="InterPro" id="IPR006304">
    <property type="entry name" value="T3SS_SpaR/YscT"/>
</dbReference>
<organism evidence="8 9">
    <name type="scientific">Bradyrhizobium macuxiense</name>
    <dbReference type="NCBI Taxonomy" id="1755647"/>
    <lineage>
        <taxon>Bacteria</taxon>
        <taxon>Pseudomonadati</taxon>
        <taxon>Pseudomonadota</taxon>
        <taxon>Alphaproteobacteria</taxon>
        <taxon>Hyphomicrobiales</taxon>
        <taxon>Nitrobacteraceae</taxon>
        <taxon>Bradyrhizobium</taxon>
    </lineage>
</organism>
<gene>
    <name evidence="8" type="ORF">AS156_36320</name>
</gene>
<dbReference type="AlphaFoldDB" id="A0A120FQA9"/>
<dbReference type="OrthoDB" id="9807748at2"/>
<dbReference type="InterPro" id="IPR002010">
    <property type="entry name" value="T3SS_IM_R"/>
</dbReference>
<dbReference type="GO" id="GO:0005886">
    <property type="term" value="C:plasma membrane"/>
    <property type="evidence" value="ECO:0007669"/>
    <property type="project" value="UniProtKB-SubCell"/>
</dbReference>
<accession>A0A120FQA9</accession>
<dbReference type="EMBL" id="LNCU01000039">
    <property type="protein sequence ID" value="KWV58262.1"/>
    <property type="molecule type" value="Genomic_DNA"/>
</dbReference>
<dbReference type="RefSeq" id="WP_066504028.1">
    <property type="nucleotide sequence ID" value="NZ_LNCU01000039.1"/>
</dbReference>
<feature type="transmembrane region" description="Helical" evidence="7">
    <location>
        <begin position="219"/>
        <end position="243"/>
    </location>
</feature>
<evidence type="ECO:0000256" key="7">
    <source>
        <dbReference type="RuleBase" id="RU362072"/>
    </source>
</evidence>
<keyword evidence="6 7" id="KW-0472">Membrane</keyword>
<name>A0A120FQA9_9BRAD</name>
<dbReference type="PRINTS" id="PR00953">
    <property type="entry name" value="TYPE3IMRPROT"/>
</dbReference>
<evidence type="ECO:0000256" key="2">
    <source>
        <dbReference type="ARBA" id="ARBA00009772"/>
    </source>
</evidence>
<reference evidence="8 9" key="1">
    <citation type="submission" date="2015-11" db="EMBL/GenBank/DDBJ databases">
        <title>Draft Genome Sequence of the Strain BR 10303 (Bradyrhizobium sp.) isolated from nodules of Centrolobium paraense.</title>
        <authorList>
            <person name="Zelli J.E."/>
            <person name="Simoes-Araujo J.L."/>
            <person name="Barauna A.C."/>
            <person name="Silva K."/>
        </authorList>
    </citation>
    <scope>NUCLEOTIDE SEQUENCE [LARGE SCALE GENOMIC DNA]</scope>
    <source>
        <strain evidence="8 9">BR 10303</strain>
    </source>
</reference>
<dbReference type="Pfam" id="PF01311">
    <property type="entry name" value="Bac_export_1"/>
    <property type="match status" value="1"/>
</dbReference>
<protein>
    <recommendedName>
        <fullName evidence="10">Type III secretion protein T</fullName>
    </recommendedName>
</protein>
<sequence length="262" mass="28030">MLSLDPDEMRTALVVLVLAVARISGMMLVVPVLARNMMTGMARNSVIIALSFPVIGRAWTTRPEDLDLASLTLILGLGLKELLLGLVLGLPVAAVMWGVEACGTFIDNQRGATMASLLDPASGNQTSPLGTFLGELYLTWLFVTGGFSKLLEALYRSHEIWPVWTFRPTIGPAFVGEVLSLADLVMLLTLLLAGPAILAMLLSELGLALIGRFVPQLQVFYVAMPVKSVVGLLLLILSLATVLTHAGDHGLSPVAFVRRIAM</sequence>
<dbReference type="PANTHER" id="PTHR30065:SF1">
    <property type="entry name" value="SURFACE PRESENTATION OF ANTIGENS PROTEIN SPAR"/>
    <property type="match status" value="1"/>
</dbReference>
<evidence type="ECO:0000256" key="4">
    <source>
        <dbReference type="ARBA" id="ARBA00022692"/>
    </source>
</evidence>
<keyword evidence="4 7" id="KW-0812">Transmembrane</keyword>
<evidence type="ECO:0008006" key="10">
    <source>
        <dbReference type="Google" id="ProtNLM"/>
    </source>
</evidence>
<feature type="transmembrane region" description="Helical" evidence="7">
    <location>
        <begin position="12"/>
        <end position="34"/>
    </location>
</feature>
<evidence type="ECO:0000256" key="6">
    <source>
        <dbReference type="ARBA" id="ARBA00023136"/>
    </source>
</evidence>
<comment type="similarity">
    <text evidence="2 7">Belongs to the FliR/MopE/SpaR family.</text>
</comment>
<feature type="transmembrane region" description="Helical" evidence="7">
    <location>
        <begin position="184"/>
        <end position="207"/>
    </location>
</feature>
<keyword evidence="3 7" id="KW-1003">Cell membrane</keyword>
<dbReference type="GO" id="GO:0006605">
    <property type="term" value="P:protein targeting"/>
    <property type="evidence" value="ECO:0007669"/>
    <property type="project" value="UniProtKB-UniRule"/>
</dbReference>
<evidence type="ECO:0000256" key="5">
    <source>
        <dbReference type="ARBA" id="ARBA00022989"/>
    </source>
</evidence>
<dbReference type="NCBIfam" id="TIGR01401">
    <property type="entry name" value="fliR_like_III"/>
    <property type="match status" value="1"/>
</dbReference>
<evidence type="ECO:0000313" key="9">
    <source>
        <dbReference type="Proteomes" id="UP000057737"/>
    </source>
</evidence>
<dbReference type="PANTHER" id="PTHR30065">
    <property type="entry name" value="FLAGELLAR BIOSYNTHETIC PROTEIN FLIR"/>
    <property type="match status" value="1"/>
</dbReference>
<keyword evidence="9" id="KW-1185">Reference proteome</keyword>
<keyword evidence="5 7" id="KW-1133">Transmembrane helix</keyword>
<feature type="transmembrane region" description="Helical" evidence="7">
    <location>
        <begin position="127"/>
        <end position="147"/>
    </location>
</feature>
<evidence type="ECO:0000256" key="1">
    <source>
        <dbReference type="ARBA" id="ARBA00004651"/>
    </source>
</evidence>
<comment type="subcellular location">
    <subcellularLocation>
        <location evidence="1 7">Cell membrane</location>
        <topology evidence="1 7">Multi-pass membrane protein</topology>
    </subcellularLocation>
</comment>